<protein>
    <submittedName>
        <fullName evidence="2">Cytochrome P450</fullName>
    </submittedName>
</protein>
<evidence type="ECO:0000256" key="1">
    <source>
        <dbReference type="ARBA" id="ARBA00010617"/>
    </source>
</evidence>
<reference evidence="2 3" key="1">
    <citation type="submission" date="2018-02" db="EMBL/GenBank/DDBJ databases">
        <title>The genomes of Aspergillus section Nigri reveals drivers in fungal speciation.</title>
        <authorList>
            <consortium name="DOE Joint Genome Institute"/>
            <person name="Vesth T.C."/>
            <person name="Nybo J."/>
            <person name="Theobald S."/>
            <person name="Brandl J."/>
            <person name="Frisvad J.C."/>
            <person name="Nielsen K.F."/>
            <person name="Lyhne E.K."/>
            <person name="Kogle M.E."/>
            <person name="Kuo A."/>
            <person name="Riley R."/>
            <person name="Clum A."/>
            <person name="Nolan M."/>
            <person name="Lipzen A."/>
            <person name="Salamov A."/>
            <person name="Henrissat B."/>
            <person name="Wiebenga A."/>
            <person name="De vries R.P."/>
            <person name="Grigoriev I.V."/>
            <person name="Mortensen U.H."/>
            <person name="Andersen M.R."/>
            <person name="Baker S.E."/>
        </authorList>
    </citation>
    <scope>NUCLEOTIDE SEQUENCE [LARGE SCALE GENOMIC DNA]</scope>
    <source>
        <strain evidence="2 3">CBS 115571</strain>
    </source>
</reference>
<dbReference type="Proteomes" id="UP000249829">
    <property type="component" value="Unassembled WGS sequence"/>
</dbReference>
<dbReference type="InterPro" id="IPR002401">
    <property type="entry name" value="Cyt_P450_E_grp-I"/>
</dbReference>
<dbReference type="SUPFAM" id="SSF48264">
    <property type="entry name" value="Cytochrome P450"/>
    <property type="match status" value="1"/>
</dbReference>
<dbReference type="OMA" id="DHTFYTC"/>
<dbReference type="InterPro" id="IPR001128">
    <property type="entry name" value="Cyt_P450"/>
</dbReference>
<evidence type="ECO:0000313" key="2">
    <source>
        <dbReference type="EMBL" id="PYI24703.1"/>
    </source>
</evidence>
<dbReference type="PANTHER" id="PTHR24305:SF166">
    <property type="entry name" value="CYTOCHROME P450 12A4, MITOCHONDRIAL-RELATED"/>
    <property type="match status" value="1"/>
</dbReference>
<dbReference type="GO" id="GO:0016705">
    <property type="term" value="F:oxidoreductase activity, acting on paired donors, with incorporation or reduction of molecular oxygen"/>
    <property type="evidence" value="ECO:0007669"/>
    <property type="project" value="InterPro"/>
</dbReference>
<dbReference type="GO" id="GO:0004497">
    <property type="term" value="F:monooxygenase activity"/>
    <property type="evidence" value="ECO:0007669"/>
    <property type="project" value="InterPro"/>
</dbReference>
<dbReference type="PRINTS" id="PR00463">
    <property type="entry name" value="EP450I"/>
</dbReference>
<comment type="similarity">
    <text evidence="1">Belongs to the cytochrome P450 family.</text>
</comment>
<evidence type="ECO:0000313" key="3">
    <source>
        <dbReference type="Proteomes" id="UP000249829"/>
    </source>
</evidence>
<organism evidence="2 3">
    <name type="scientific">Aspergillus violaceofuscus (strain CBS 115571)</name>
    <dbReference type="NCBI Taxonomy" id="1450538"/>
    <lineage>
        <taxon>Eukaryota</taxon>
        <taxon>Fungi</taxon>
        <taxon>Dikarya</taxon>
        <taxon>Ascomycota</taxon>
        <taxon>Pezizomycotina</taxon>
        <taxon>Eurotiomycetes</taxon>
        <taxon>Eurotiomycetidae</taxon>
        <taxon>Eurotiales</taxon>
        <taxon>Aspergillaceae</taxon>
        <taxon>Aspergillus</taxon>
    </lineage>
</organism>
<dbReference type="EMBL" id="KZ825101">
    <property type="protein sequence ID" value="PYI24703.1"/>
    <property type="molecule type" value="Genomic_DNA"/>
</dbReference>
<gene>
    <name evidence="2" type="ORF">BO99DRAFT_427732</name>
</gene>
<dbReference type="PANTHER" id="PTHR24305">
    <property type="entry name" value="CYTOCHROME P450"/>
    <property type="match status" value="1"/>
</dbReference>
<dbReference type="InterPro" id="IPR050121">
    <property type="entry name" value="Cytochrome_P450_monoxygenase"/>
</dbReference>
<dbReference type="STRING" id="1450538.A0A2V5HSU6"/>
<dbReference type="AlphaFoldDB" id="A0A2V5HSU6"/>
<proteinExistence type="inferred from homology"/>
<dbReference type="Pfam" id="PF00067">
    <property type="entry name" value="p450"/>
    <property type="match status" value="2"/>
</dbReference>
<keyword evidence="3" id="KW-1185">Reference proteome</keyword>
<dbReference type="GO" id="GO:0005506">
    <property type="term" value="F:iron ion binding"/>
    <property type="evidence" value="ECO:0007669"/>
    <property type="project" value="InterPro"/>
</dbReference>
<dbReference type="Gene3D" id="1.10.630.10">
    <property type="entry name" value="Cytochrome P450"/>
    <property type="match status" value="2"/>
</dbReference>
<sequence>MSLPPSTERDTDSRIIRISHNHLHINDPDFYHEVFKPGTAFHRDPAFYTSLPFSNSVASLTDFHHHSLRRIKLNPAFTPSAVQSSLSTLIINIEDIGETLSRACRHGRPLNIQRLFVYLSLNMISDRIFGRSLRISHDQETLDDLATTLHFLHRHTLLFLNFPLLGKLVNLLPQWLLHWIVPGYVRMRKVRSAFMLLEKAKKGLLPAFHESEPLTPANSKYCASNLASIQEGREQANRDPNPDKRTLCDILLADGAESTSTGDFIDEAVLFMFAGADTTSYALANAVYHLLSSPRVLQTLQRELQNVDAQIRAHDWAATTVSTSHLSISRNATIFRNPRIYQPERWLSEGANGLDHWKVQFSKGPLAQMEMTMTLAYLFNRFDLVLYGTGAESMRVSD</sequence>
<dbReference type="GO" id="GO:0020037">
    <property type="term" value="F:heme binding"/>
    <property type="evidence" value="ECO:0007669"/>
    <property type="project" value="InterPro"/>
</dbReference>
<dbReference type="InterPro" id="IPR036396">
    <property type="entry name" value="Cyt_P450_sf"/>
</dbReference>
<name>A0A2V5HSU6_ASPV1</name>
<accession>A0A2V5HSU6</accession>